<feature type="region of interest" description="Disordered" evidence="1">
    <location>
        <begin position="278"/>
        <end position="300"/>
    </location>
</feature>
<feature type="region of interest" description="Disordered" evidence="1">
    <location>
        <begin position="1135"/>
        <end position="1180"/>
    </location>
</feature>
<dbReference type="PANTHER" id="PTHR47477">
    <property type="entry name" value="TNF RECEPTOR-ASSOCIATED FACTOR HOMOLOG 1A"/>
    <property type="match status" value="1"/>
</dbReference>
<proteinExistence type="predicted"/>
<dbReference type="InterPro" id="IPR002083">
    <property type="entry name" value="MATH/TRAF_dom"/>
</dbReference>
<protein>
    <recommendedName>
        <fullName evidence="2">MATH domain-containing protein</fullName>
    </recommendedName>
</protein>
<comment type="caution">
    <text evidence="3">The sequence shown here is derived from an EMBL/GenBank/DDBJ whole genome shotgun (WGS) entry which is preliminary data.</text>
</comment>
<dbReference type="InterPro" id="IPR008974">
    <property type="entry name" value="TRAF-like"/>
</dbReference>
<feature type="compositionally biased region" description="Low complexity" evidence="1">
    <location>
        <begin position="792"/>
        <end position="810"/>
    </location>
</feature>
<feature type="region of interest" description="Disordered" evidence="1">
    <location>
        <begin position="1012"/>
        <end position="1045"/>
    </location>
</feature>
<dbReference type="InterPro" id="IPR055327">
    <property type="entry name" value="TRAF1A/B"/>
</dbReference>
<keyword evidence="4" id="KW-1185">Reference proteome</keyword>
<gene>
    <name evidence="3" type="ORF">SASPL_145515</name>
</gene>
<feature type="region of interest" description="Disordered" evidence="1">
    <location>
        <begin position="792"/>
        <end position="842"/>
    </location>
</feature>
<dbReference type="SUPFAM" id="SSF49599">
    <property type="entry name" value="TRAF domain-like"/>
    <property type="match status" value="1"/>
</dbReference>
<feature type="region of interest" description="Disordered" evidence="1">
    <location>
        <begin position="1"/>
        <end position="20"/>
    </location>
</feature>
<dbReference type="Proteomes" id="UP000298416">
    <property type="component" value="Unassembled WGS sequence"/>
</dbReference>
<dbReference type="PROSITE" id="PS50144">
    <property type="entry name" value="MATH"/>
    <property type="match status" value="1"/>
</dbReference>
<feature type="compositionally biased region" description="Polar residues" evidence="1">
    <location>
        <begin position="825"/>
        <end position="842"/>
    </location>
</feature>
<dbReference type="PANTHER" id="PTHR47477:SF8">
    <property type="entry name" value="TNF RECEPTOR-ASSOCIATED FACTOR HOMOLOG 1A"/>
    <property type="match status" value="1"/>
</dbReference>
<feature type="domain" description="MATH" evidence="2">
    <location>
        <begin position="309"/>
        <end position="414"/>
    </location>
</feature>
<accession>A0A8X8WIC0</accession>
<feature type="compositionally biased region" description="Polar residues" evidence="1">
    <location>
        <begin position="927"/>
        <end position="939"/>
    </location>
</feature>
<feature type="compositionally biased region" description="Polar residues" evidence="1">
    <location>
        <begin position="1135"/>
        <end position="1171"/>
    </location>
</feature>
<organism evidence="3">
    <name type="scientific">Salvia splendens</name>
    <name type="common">Scarlet sage</name>
    <dbReference type="NCBI Taxonomy" id="180675"/>
    <lineage>
        <taxon>Eukaryota</taxon>
        <taxon>Viridiplantae</taxon>
        <taxon>Streptophyta</taxon>
        <taxon>Embryophyta</taxon>
        <taxon>Tracheophyta</taxon>
        <taxon>Spermatophyta</taxon>
        <taxon>Magnoliopsida</taxon>
        <taxon>eudicotyledons</taxon>
        <taxon>Gunneridae</taxon>
        <taxon>Pentapetalae</taxon>
        <taxon>asterids</taxon>
        <taxon>lamiids</taxon>
        <taxon>Lamiales</taxon>
        <taxon>Lamiaceae</taxon>
        <taxon>Nepetoideae</taxon>
        <taxon>Mentheae</taxon>
        <taxon>Salviinae</taxon>
        <taxon>Salvia</taxon>
        <taxon>Salvia subgen. Calosphace</taxon>
        <taxon>core Calosphace</taxon>
    </lineage>
</organism>
<reference evidence="3" key="2">
    <citation type="submission" date="2020-08" db="EMBL/GenBank/DDBJ databases">
        <title>Plant Genome Project.</title>
        <authorList>
            <person name="Zhang R.-G."/>
        </authorList>
    </citation>
    <scope>NUCLEOTIDE SEQUENCE</scope>
    <source>
        <strain evidence="3">Huo1</strain>
        <tissue evidence="3">Leaf</tissue>
    </source>
</reference>
<dbReference type="EMBL" id="PNBA02000017">
    <property type="protein sequence ID" value="KAG6394924.1"/>
    <property type="molecule type" value="Genomic_DNA"/>
</dbReference>
<dbReference type="Gene3D" id="2.60.210.10">
    <property type="entry name" value="Apoptosis, Tumor Necrosis Factor Receptor Associated Protein 2, Chain A"/>
    <property type="match status" value="2"/>
</dbReference>
<dbReference type="CDD" id="cd00121">
    <property type="entry name" value="MATH"/>
    <property type="match status" value="1"/>
</dbReference>
<evidence type="ECO:0000256" key="1">
    <source>
        <dbReference type="SAM" id="MobiDB-lite"/>
    </source>
</evidence>
<name>A0A8X8WIC0_SALSN</name>
<evidence type="ECO:0000259" key="2">
    <source>
        <dbReference type="PROSITE" id="PS50144"/>
    </source>
</evidence>
<evidence type="ECO:0000313" key="4">
    <source>
        <dbReference type="Proteomes" id="UP000298416"/>
    </source>
</evidence>
<evidence type="ECO:0000313" key="3">
    <source>
        <dbReference type="EMBL" id="KAG6394924.1"/>
    </source>
</evidence>
<dbReference type="Pfam" id="PF22486">
    <property type="entry name" value="MATH_2"/>
    <property type="match status" value="1"/>
</dbReference>
<feature type="region of interest" description="Disordered" evidence="1">
    <location>
        <begin position="924"/>
        <end position="944"/>
    </location>
</feature>
<sequence length="1422" mass="156656">MSREKNGLKGVEGQNKSKKSKGKYLEVEDLPIPIVGMEKDTFILVDDALLLLERAAMEPLPPKDEKGPQNPTICPTICDGTVGEEFSNESIEREERLTECGRQTIEIFVLAHITLCLPNDYKIEVAYQEDVDVVLKNSFETEGANIDDYEIITMETSTSHGKGEGQENQRGGAEKTITYEEEPLRTETSTEVDHGGQRFLVSTPINLTMLMVSEVVCECIVFSVGSRGLLEFLLIGVGEMAGVAIEEGGAGRSFEGVSTGKQQPRCQTGEALAEWRSLEQVENGSPSTSPPYWDSDGDDDGGPKPSDLYGKYTWKIDKFSQINKRELRSNAFEVGGYKWYILIYPQGCDVCNHLSLFLCVANHDKLLPGMAHYSDTLHRFWKKEHDWGWKKFMELSKVLDGFIDADTLIIKAQVQVIRERADRPFRCLDCQYRRELIRVYLTNVEQICRRFVEERRTKLGKLLEDKARWSSLCAFWLGMDQSSRRRMSREKSESILKVVVKQFFIEKEVTSTLVMDSLYSGLKALEGQNKGKKSKGKYLGVEDLPIPIVGMEKDTFILVDDVLLLLERAAMEPLPPKDEKGPQNRTKDGTVGEEFNKDSIERDERRLTELGRRTIEIFVLAHIFSKIEVAYQEAVSLKKQEELIREEEAAWLAEIEQKSRRGIDKEKKSKKKQVCYVSVVHGEDVPFQGCSGKIACMNCTVHDKIEQEIIEIAAEPEIILEKTEAVEDASDASDSVDGVSEILLPDSDDTDVSPVNWVTDTSEVYPPIEAIGSATSGLPAVQNVTDGKALSAVDDSSSTCSSDSVLSVRSGPQKGNSCYDKIKNQKSPTTSRNNHSKKTSSTCDWVNEEFRQPFDAVQGARNTNDASQCPSSVDNLSQAASRSLQEKVRNGNVHEAGKKVEETGSMHKISKTKDAIEVKSCGDSVAHVTSSPKSPSNGTPLVAPVRVDTKSNAPVGQVLVKKPSSASPKQTGNTVLSANLSQNTLSPKFVPHKFASLRPADKPAGHQKHVTNEKIPTQEVMEPSPQKVAASKPAEKPSGYQKPVGMEKLPSQEVPVTSDKPSIPPIPVVSRPLSAPLVAGPRPVVSMVSMVQTAPVLARSVSAAGRLGPESTAYGTQSYLPQSYRNAMMVGPLAGSSSTYSQNHSASSVVNPSHSYSQAPTLGSAPLFSQHSSDRMDTNPTKPSLSFGILNHHDNVLQNGSLWMDRPQRGVDGNRNIHGDHNSLANDLHGLELNGPMHSRSQEHLPSEYPACTSGRLNHHVLPDEFPHLDIINDLLDDGHGVGLASRANSDYQMFSSSPHHINRQYTFPGDPSMSSGAGLSASACRFDRTRSYHDDGYQHSYDVPGRSYDTLKDVVSPASSRPYVNGHVDSYMASQWQMGSSDAPLLRNMDSDGYPYNLAQYQNLSVGMNGYAVFRPSSNGL</sequence>
<dbReference type="SMART" id="SM00061">
    <property type="entry name" value="MATH"/>
    <property type="match status" value="1"/>
</dbReference>
<reference evidence="3" key="1">
    <citation type="submission" date="2018-01" db="EMBL/GenBank/DDBJ databases">
        <authorList>
            <person name="Mao J.F."/>
        </authorList>
    </citation>
    <scope>NUCLEOTIDE SEQUENCE</scope>
    <source>
        <strain evidence="3">Huo1</strain>
        <tissue evidence="3">Leaf</tissue>
    </source>
</reference>